<sequence length="195" mass="21107">MIENAFIPVFNHLLAAAPWARERLQPHAGLVARLDVAPVSIGFSVDTHGLLQADAAETPDVVLSIPLTAVPQFALGRYDEAMRAVHLQGNAEFADALGFVFRNLRWDAEEDLARVVGDVAAHRIAAGARALGEVPRQIADKAGANLAEYLTEERALLVAHPAAKGFDDDLRTLRDALARLAKRIERLEGGHTGKR</sequence>
<dbReference type="InterPro" id="IPR003033">
    <property type="entry name" value="SCP2_sterol-bd_dom"/>
</dbReference>
<dbReference type="PANTHER" id="PTHR38693">
    <property type="entry name" value="UBIQUINONE BIOSYNTHESIS PROTEIN UBIJ"/>
    <property type="match status" value="1"/>
</dbReference>
<name>A0A4S4AKZ4_9RHOO</name>
<dbReference type="EMBL" id="SSOD01000012">
    <property type="protein sequence ID" value="THF60165.1"/>
    <property type="molecule type" value="Genomic_DNA"/>
</dbReference>
<evidence type="ECO:0000256" key="1">
    <source>
        <dbReference type="HAMAP-Rule" id="MF_02215"/>
    </source>
</evidence>
<evidence type="ECO:0000313" key="4">
    <source>
        <dbReference type="Proteomes" id="UP000307956"/>
    </source>
</evidence>
<dbReference type="PANTHER" id="PTHR38693:SF1">
    <property type="entry name" value="UBIQUINONE BIOSYNTHESIS ACCESSORY FACTOR UBIJ"/>
    <property type="match status" value="1"/>
</dbReference>
<comment type="similarity">
    <text evidence="1">Belongs to the UbiJ family.</text>
</comment>
<dbReference type="HAMAP" id="MF_02215">
    <property type="entry name" value="UbiJ"/>
    <property type="match status" value="1"/>
</dbReference>
<dbReference type="GO" id="GO:0006744">
    <property type="term" value="P:ubiquinone biosynthetic process"/>
    <property type="evidence" value="ECO:0007669"/>
    <property type="project" value="UniProtKB-UniRule"/>
</dbReference>
<comment type="subcellular location">
    <subcellularLocation>
        <location evidence="1">Cytoplasm</location>
    </subcellularLocation>
</comment>
<feature type="domain" description="SCP2" evidence="2">
    <location>
        <begin position="10"/>
        <end position="101"/>
    </location>
</feature>
<dbReference type="OrthoDB" id="8525483at2"/>
<protein>
    <recommendedName>
        <fullName evidence="1">Ubiquinone biosynthesis accessory factor UbiJ</fullName>
    </recommendedName>
</protein>
<evidence type="ECO:0000259" key="2">
    <source>
        <dbReference type="Pfam" id="PF02036"/>
    </source>
</evidence>
<dbReference type="Proteomes" id="UP000307956">
    <property type="component" value="Unassembled WGS sequence"/>
</dbReference>
<dbReference type="UniPathway" id="UPA00232"/>
<dbReference type="GO" id="GO:0005737">
    <property type="term" value="C:cytoplasm"/>
    <property type="evidence" value="ECO:0007669"/>
    <property type="project" value="UniProtKB-SubCell"/>
</dbReference>
<comment type="function">
    <text evidence="1">Required for ubiquinone (coenzyme Q) biosynthesis. Binds hydrophobic ubiquinone biosynthetic intermediates via its SCP2 domain and is essential for the stability of the Ubi complex. May constitute a docking platform where Ubi enzymes assemble and access their SCP2-bound polyprenyl substrates.</text>
</comment>
<organism evidence="3 4">
    <name type="scientific">Pseudothauera rhizosphaerae</name>
    <dbReference type="NCBI Taxonomy" id="2565932"/>
    <lineage>
        <taxon>Bacteria</taxon>
        <taxon>Pseudomonadati</taxon>
        <taxon>Pseudomonadota</taxon>
        <taxon>Betaproteobacteria</taxon>
        <taxon>Rhodocyclales</taxon>
        <taxon>Zoogloeaceae</taxon>
        <taxon>Pseudothauera</taxon>
    </lineage>
</organism>
<reference evidence="3 4" key="1">
    <citation type="submission" date="2019-04" db="EMBL/GenBank/DDBJ databases">
        <title>Azoarcus rhizosphaerae sp. nov. isolated from rhizosphere of Ficus religiosa.</title>
        <authorList>
            <person name="Lin S.-Y."/>
            <person name="Hameed A."/>
            <person name="Hsu Y.-H."/>
            <person name="Young C.-C."/>
        </authorList>
    </citation>
    <scope>NUCLEOTIDE SEQUENCE [LARGE SCALE GENOMIC DNA]</scope>
    <source>
        <strain evidence="3 4">CC-YHH848</strain>
    </source>
</reference>
<accession>A0A4S4AKZ4</accession>
<dbReference type="AlphaFoldDB" id="A0A4S4AKZ4"/>
<dbReference type="InterPro" id="IPR038989">
    <property type="entry name" value="UbiJ"/>
</dbReference>
<keyword evidence="1" id="KW-0831">Ubiquinone biosynthesis</keyword>
<keyword evidence="4" id="KW-1185">Reference proteome</keyword>
<dbReference type="RefSeq" id="WP_136385747.1">
    <property type="nucleotide sequence ID" value="NZ_SSOD01000012.1"/>
</dbReference>
<keyword evidence="1" id="KW-0963">Cytoplasm</keyword>
<comment type="caution">
    <text evidence="3">The sequence shown here is derived from an EMBL/GenBank/DDBJ whole genome shotgun (WGS) entry which is preliminary data.</text>
</comment>
<gene>
    <name evidence="1" type="primary">ubiJ</name>
    <name evidence="3" type="ORF">E6O51_14655</name>
</gene>
<comment type="pathway">
    <text evidence="1">Cofactor biosynthesis; ubiquinone biosynthesis.</text>
</comment>
<dbReference type="Pfam" id="PF02036">
    <property type="entry name" value="SCP2"/>
    <property type="match status" value="1"/>
</dbReference>
<proteinExistence type="inferred from homology"/>
<evidence type="ECO:0000313" key="3">
    <source>
        <dbReference type="EMBL" id="THF60165.1"/>
    </source>
</evidence>